<feature type="compositionally biased region" description="Basic and acidic residues" evidence="1">
    <location>
        <begin position="95"/>
        <end position="110"/>
    </location>
</feature>
<evidence type="ECO:0000313" key="4">
    <source>
        <dbReference type="Proteomes" id="UP000824209"/>
    </source>
</evidence>
<keyword evidence="2" id="KW-0472">Membrane</keyword>
<reference evidence="3" key="2">
    <citation type="submission" date="2021-04" db="EMBL/GenBank/DDBJ databases">
        <authorList>
            <person name="Gilroy R."/>
        </authorList>
    </citation>
    <scope>NUCLEOTIDE SEQUENCE</scope>
    <source>
        <strain evidence="3">ChiBcec8-14828</strain>
    </source>
</reference>
<organism evidence="3 4">
    <name type="scientific">Candidatus Ruthenibacterium avium</name>
    <dbReference type="NCBI Taxonomy" id="2838751"/>
    <lineage>
        <taxon>Bacteria</taxon>
        <taxon>Bacillati</taxon>
        <taxon>Bacillota</taxon>
        <taxon>Clostridia</taxon>
        <taxon>Eubacteriales</taxon>
        <taxon>Oscillospiraceae</taxon>
        <taxon>Ruthenibacterium</taxon>
    </lineage>
</organism>
<dbReference type="AlphaFoldDB" id="A0A9D2M462"/>
<gene>
    <name evidence="3" type="ORF">H9943_06485</name>
</gene>
<evidence type="ECO:0000313" key="3">
    <source>
        <dbReference type="EMBL" id="HJB40028.1"/>
    </source>
</evidence>
<protein>
    <submittedName>
        <fullName evidence="3">DUF2953 domain-containing protein</fullName>
    </submittedName>
</protein>
<feature type="transmembrane region" description="Helical" evidence="2">
    <location>
        <begin position="12"/>
        <end position="35"/>
    </location>
</feature>
<keyword evidence="2" id="KW-1133">Transmembrane helix</keyword>
<sequence>MAQFFLWIVKGFGWVLLLAAFLVLLLLVFPLWVAVEVHYDRLTVKIHVLGLAIPVYPLPKKKKKYRPKHLKEKTSQPEESADLPKGEEESSEAPPPKEEKADTEQGERGESGWWSPGRVFEIITTSGKLMRAFLRVIRIKKVQLVLPIAAEDAAQTAIQYGKTQAAVGSALGVLQNYFEIQIEKLQIIADFTGEYKYRRYFYCRIGATPFVLLAVCLSVLWKAYRKKHFPSGR</sequence>
<accession>A0A9D2M462</accession>
<comment type="caution">
    <text evidence="3">The sequence shown here is derived from an EMBL/GenBank/DDBJ whole genome shotgun (WGS) entry which is preliminary data.</text>
</comment>
<feature type="region of interest" description="Disordered" evidence="1">
    <location>
        <begin position="64"/>
        <end position="112"/>
    </location>
</feature>
<proteinExistence type="predicted"/>
<dbReference type="Proteomes" id="UP000824209">
    <property type="component" value="Unassembled WGS sequence"/>
</dbReference>
<keyword evidence="2" id="KW-0812">Transmembrane</keyword>
<dbReference type="EMBL" id="DWYA01000056">
    <property type="protein sequence ID" value="HJB40028.1"/>
    <property type="molecule type" value="Genomic_DNA"/>
</dbReference>
<evidence type="ECO:0000256" key="1">
    <source>
        <dbReference type="SAM" id="MobiDB-lite"/>
    </source>
</evidence>
<feature type="compositionally biased region" description="Basic and acidic residues" evidence="1">
    <location>
        <begin position="72"/>
        <end position="88"/>
    </location>
</feature>
<reference evidence="3" key="1">
    <citation type="journal article" date="2021" name="PeerJ">
        <title>Extensive microbial diversity within the chicken gut microbiome revealed by metagenomics and culture.</title>
        <authorList>
            <person name="Gilroy R."/>
            <person name="Ravi A."/>
            <person name="Getino M."/>
            <person name="Pursley I."/>
            <person name="Horton D.L."/>
            <person name="Alikhan N.F."/>
            <person name="Baker D."/>
            <person name="Gharbi K."/>
            <person name="Hall N."/>
            <person name="Watson M."/>
            <person name="Adriaenssens E.M."/>
            <person name="Foster-Nyarko E."/>
            <person name="Jarju S."/>
            <person name="Secka A."/>
            <person name="Antonio M."/>
            <person name="Oren A."/>
            <person name="Chaudhuri R.R."/>
            <person name="La Ragione R."/>
            <person name="Hildebrand F."/>
            <person name="Pallen M.J."/>
        </authorList>
    </citation>
    <scope>NUCLEOTIDE SEQUENCE</scope>
    <source>
        <strain evidence="3">ChiBcec8-14828</strain>
    </source>
</reference>
<evidence type="ECO:0000256" key="2">
    <source>
        <dbReference type="SAM" id="Phobius"/>
    </source>
</evidence>
<dbReference type="InterPro" id="IPR021338">
    <property type="entry name" value="DUF2953"/>
</dbReference>
<name>A0A9D2M462_9FIRM</name>
<dbReference type="Pfam" id="PF11167">
    <property type="entry name" value="DUF2953"/>
    <property type="match status" value="1"/>
</dbReference>
<feature type="transmembrane region" description="Helical" evidence="2">
    <location>
        <begin position="201"/>
        <end position="224"/>
    </location>
</feature>